<evidence type="ECO:0000259" key="2">
    <source>
        <dbReference type="PROSITE" id="PS50097"/>
    </source>
</evidence>
<dbReference type="PANTHER" id="PTHR26379">
    <property type="entry name" value="BTB/POZ AND MATH DOMAIN-CONTAINING PROTEIN 1"/>
    <property type="match status" value="1"/>
</dbReference>
<comment type="pathway">
    <text evidence="1">Protein modification; protein ubiquitination.</text>
</comment>
<dbReference type="Gene3D" id="3.30.710.10">
    <property type="entry name" value="Potassium Channel Kv1.1, Chain A"/>
    <property type="match status" value="1"/>
</dbReference>
<feature type="domain" description="BTB" evidence="2">
    <location>
        <begin position="127"/>
        <end position="195"/>
    </location>
</feature>
<comment type="caution">
    <text evidence="3">The sequence shown here is derived from an EMBL/GenBank/DDBJ whole genome shotgun (WGS) entry which is preliminary data.</text>
</comment>
<dbReference type="InterPro" id="IPR045005">
    <property type="entry name" value="BPM1-6"/>
</dbReference>
<evidence type="ECO:0000313" key="3">
    <source>
        <dbReference type="EMBL" id="KAG0549443.1"/>
    </source>
</evidence>
<protein>
    <recommendedName>
        <fullName evidence="2">BTB domain-containing protein</fullName>
    </recommendedName>
</protein>
<dbReference type="Pfam" id="PF00651">
    <property type="entry name" value="BTB"/>
    <property type="match status" value="1"/>
</dbReference>
<proteinExistence type="predicted"/>
<sequence>MAVSKVADCIYLALALDEEDIAEAVKVQFQFNLVDKAEKQLPSNIHETEVTNFSKEILCWGSAFMKRNELEKSKLLKDDSLTIKCDIMVTKDVDINRTGANTAPFVVVTASDMIQHLSSLLQSTEGSDVTFDIGGGIFAAHRCVLACRSMVFKGLLLGSMNEGTTAGVVRIDDMEAQVFKLLLGFIYSDSVPEKEA</sequence>
<dbReference type="Gene3D" id="2.60.210.10">
    <property type="entry name" value="Apoptosis, Tumor Necrosis Factor Receptor Associated Protein 2, Chain A"/>
    <property type="match status" value="1"/>
</dbReference>
<dbReference type="EMBL" id="CM027680">
    <property type="protein sequence ID" value="KAG0549443.1"/>
    <property type="molecule type" value="Genomic_DNA"/>
</dbReference>
<dbReference type="InterPro" id="IPR000210">
    <property type="entry name" value="BTB/POZ_dom"/>
</dbReference>
<reference evidence="3" key="2">
    <citation type="submission" date="2020-10" db="EMBL/GenBank/DDBJ databases">
        <authorList>
            <person name="Cooper E.A."/>
            <person name="Brenton Z.W."/>
            <person name="Flinn B.S."/>
            <person name="Jenkins J."/>
            <person name="Shu S."/>
            <person name="Flowers D."/>
            <person name="Luo F."/>
            <person name="Wang Y."/>
            <person name="Xia P."/>
            <person name="Barry K."/>
            <person name="Daum C."/>
            <person name="Lipzen A."/>
            <person name="Yoshinaga Y."/>
            <person name="Schmutz J."/>
            <person name="Saski C."/>
            <person name="Vermerris W."/>
            <person name="Kresovich S."/>
        </authorList>
    </citation>
    <scope>NUCLEOTIDE SEQUENCE</scope>
</reference>
<dbReference type="GO" id="GO:0016567">
    <property type="term" value="P:protein ubiquitination"/>
    <property type="evidence" value="ECO:0007669"/>
    <property type="project" value="InterPro"/>
</dbReference>
<dbReference type="PANTHER" id="PTHR26379:SF381">
    <property type="entry name" value="OS10G0429300 PROTEIN"/>
    <property type="match status" value="1"/>
</dbReference>
<organism evidence="3 4">
    <name type="scientific">Sorghum bicolor</name>
    <name type="common">Sorghum</name>
    <name type="synonym">Sorghum vulgare</name>
    <dbReference type="NCBI Taxonomy" id="4558"/>
    <lineage>
        <taxon>Eukaryota</taxon>
        <taxon>Viridiplantae</taxon>
        <taxon>Streptophyta</taxon>
        <taxon>Embryophyta</taxon>
        <taxon>Tracheophyta</taxon>
        <taxon>Spermatophyta</taxon>
        <taxon>Magnoliopsida</taxon>
        <taxon>Liliopsida</taxon>
        <taxon>Poales</taxon>
        <taxon>Poaceae</taxon>
        <taxon>PACMAD clade</taxon>
        <taxon>Panicoideae</taxon>
        <taxon>Andropogonodae</taxon>
        <taxon>Andropogoneae</taxon>
        <taxon>Sorghinae</taxon>
        <taxon>Sorghum</taxon>
    </lineage>
</organism>
<dbReference type="InterPro" id="IPR008974">
    <property type="entry name" value="TRAF-like"/>
</dbReference>
<dbReference type="SUPFAM" id="SSF49599">
    <property type="entry name" value="TRAF domain-like"/>
    <property type="match status" value="1"/>
</dbReference>
<reference evidence="3" key="1">
    <citation type="journal article" date="2019" name="BMC Genomics">
        <title>A new reference genome for Sorghum bicolor reveals high levels of sequence similarity between sweet and grain genotypes: implications for the genetics of sugar metabolism.</title>
        <authorList>
            <person name="Cooper E.A."/>
            <person name="Brenton Z.W."/>
            <person name="Flinn B.S."/>
            <person name="Jenkins J."/>
            <person name="Shu S."/>
            <person name="Flowers D."/>
            <person name="Luo F."/>
            <person name="Wang Y."/>
            <person name="Xia P."/>
            <person name="Barry K."/>
            <person name="Daum C."/>
            <person name="Lipzen A."/>
            <person name="Yoshinaga Y."/>
            <person name="Schmutz J."/>
            <person name="Saski C."/>
            <person name="Vermerris W."/>
            <person name="Kresovich S."/>
        </authorList>
    </citation>
    <scope>NUCLEOTIDE SEQUENCE</scope>
</reference>
<dbReference type="InterPro" id="IPR002083">
    <property type="entry name" value="MATH/TRAF_dom"/>
</dbReference>
<gene>
    <name evidence="3" type="ORF">BDA96_01G256100</name>
</gene>
<accession>A0A921RZV2</accession>
<evidence type="ECO:0000313" key="4">
    <source>
        <dbReference type="Proteomes" id="UP000807115"/>
    </source>
</evidence>
<dbReference type="InterPro" id="IPR011333">
    <property type="entry name" value="SKP1/BTB/POZ_sf"/>
</dbReference>
<dbReference type="PROSITE" id="PS50097">
    <property type="entry name" value="BTB"/>
    <property type="match status" value="1"/>
</dbReference>
<dbReference type="CDD" id="cd00121">
    <property type="entry name" value="MATH"/>
    <property type="match status" value="1"/>
</dbReference>
<evidence type="ECO:0000256" key="1">
    <source>
        <dbReference type="ARBA" id="ARBA00004906"/>
    </source>
</evidence>
<dbReference type="Proteomes" id="UP000807115">
    <property type="component" value="Chromosome 1"/>
</dbReference>
<dbReference type="SUPFAM" id="SSF54695">
    <property type="entry name" value="POZ domain"/>
    <property type="match status" value="1"/>
</dbReference>
<name>A0A921RZV2_SORBI</name>
<dbReference type="AlphaFoldDB" id="A0A921RZV2"/>
<dbReference type="Pfam" id="PF22486">
    <property type="entry name" value="MATH_2"/>
    <property type="match status" value="1"/>
</dbReference>